<feature type="compositionally biased region" description="Low complexity" evidence="9">
    <location>
        <begin position="237"/>
        <end position="246"/>
    </location>
</feature>
<feature type="compositionally biased region" description="Polar residues" evidence="9">
    <location>
        <begin position="997"/>
        <end position="1015"/>
    </location>
</feature>
<dbReference type="Proteomes" id="UP000777482">
    <property type="component" value="Unassembled WGS sequence"/>
</dbReference>
<feature type="compositionally biased region" description="Low complexity" evidence="9">
    <location>
        <begin position="703"/>
        <end position="716"/>
    </location>
</feature>
<evidence type="ECO:0000256" key="3">
    <source>
        <dbReference type="ARBA" id="ARBA00022741"/>
    </source>
</evidence>
<organism evidence="12 13">
    <name type="scientific">Rhodotorula mucilaginosa</name>
    <name type="common">Yeast</name>
    <name type="synonym">Rhodotorula rubra</name>
    <dbReference type="NCBI Taxonomy" id="5537"/>
    <lineage>
        <taxon>Eukaryota</taxon>
        <taxon>Fungi</taxon>
        <taxon>Dikarya</taxon>
        <taxon>Basidiomycota</taxon>
        <taxon>Pucciniomycotina</taxon>
        <taxon>Microbotryomycetes</taxon>
        <taxon>Sporidiobolales</taxon>
        <taxon>Sporidiobolaceae</taxon>
        <taxon>Rhodotorula</taxon>
    </lineage>
</organism>
<reference evidence="12 13" key="1">
    <citation type="submission" date="2020-11" db="EMBL/GenBank/DDBJ databases">
        <title>Kefir isolates.</title>
        <authorList>
            <person name="Marcisauskas S."/>
            <person name="Kim Y."/>
            <person name="Blasche S."/>
        </authorList>
    </citation>
    <scope>NUCLEOTIDE SEQUENCE [LARGE SCALE GENOMIC DNA]</scope>
    <source>
        <strain evidence="12 13">KR</strain>
    </source>
</reference>
<evidence type="ECO:0000256" key="10">
    <source>
        <dbReference type="SAM" id="SignalP"/>
    </source>
</evidence>
<dbReference type="PROSITE" id="PS00108">
    <property type="entry name" value="PROTEIN_KINASE_ST"/>
    <property type="match status" value="1"/>
</dbReference>
<feature type="compositionally biased region" description="Low complexity" evidence="9">
    <location>
        <begin position="1472"/>
        <end position="1492"/>
    </location>
</feature>
<feature type="compositionally biased region" description="Polar residues" evidence="9">
    <location>
        <begin position="1120"/>
        <end position="1129"/>
    </location>
</feature>
<dbReference type="Gene3D" id="1.10.510.10">
    <property type="entry name" value="Transferase(Phosphotransferase) domain 1"/>
    <property type="match status" value="1"/>
</dbReference>
<feature type="region of interest" description="Disordered" evidence="9">
    <location>
        <begin position="572"/>
        <end position="763"/>
    </location>
</feature>
<name>A0A9P7B582_RHOMI</name>
<feature type="compositionally biased region" description="Basic and acidic residues" evidence="9">
    <location>
        <begin position="1306"/>
        <end position="1318"/>
    </location>
</feature>
<evidence type="ECO:0000256" key="7">
    <source>
        <dbReference type="PIRSR" id="PIRSR630616-2"/>
    </source>
</evidence>
<keyword evidence="3 7" id="KW-0547">Nucleotide-binding</keyword>
<feature type="region of interest" description="Disordered" evidence="9">
    <location>
        <begin position="1088"/>
        <end position="1380"/>
    </location>
</feature>
<feature type="compositionally biased region" description="Gly residues" evidence="9">
    <location>
        <begin position="407"/>
        <end position="418"/>
    </location>
</feature>
<feature type="compositionally biased region" description="Polar residues" evidence="9">
    <location>
        <begin position="1557"/>
        <end position="1572"/>
    </location>
</feature>
<feature type="signal peptide" evidence="10">
    <location>
        <begin position="1"/>
        <end position="21"/>
    </location>
</feature>
<feature type="compositionally biased region" description="Low complexity" evidence="9">
    <location>
        <begin position="1102"/>
        <end position="1119"/>
    </location>
</feature>
<feature type="region of interest" description="Disordered" evidence="9">
    <location>
        <begin position="875"/>
        <end position="935"/>
    </location>
</feature>
<feature type="domain" description="Protein kinase" evidence="11">
    <location>
        <begin position="1"/>
        <end position="206"/>
    </location>
</feature>
<dbReference type="GO" id="GO:0005524">
    <property type="term" value="F:ATP binding"/>
    <property type="evidence" value="ECO:0007669"/>
    <property type="project" value="UniProtKB-KW"/>
</dbReference>
<keyword evidence="10" id="KW-0732">Signal</keyword>
<dbReference type="InterPro" id="IPR011009">
    <property type="entry name" value="Kinase-like_dom_sf"/>
</dbReference>
<evidence type="ECO:0000313" key="13">
    <source>
        <dbReference type="Proteomes" id="UP000777482"/>
    </source>
</evidence>
<keyword evidence="5 7" id="KW-0067">ATP-binding</keyword>
<dbReference type="PROSITE" id="PS50011">
    <property type="entry name" value="PROTEIN_KINASE_DOM"/>
    <property type="match status" value="1"/>
</dbReference>
<feature type="compositionally biased region" description="Pro residues" evidence="9">
    <location>
        <begin position="717"/>
        <end position="726"/>
    </location>
</feature>
<dbReference type="InterPro" id="IPR000719">
    <property type="entry name" value="Prot_kinase_dom"/>
</dbReference>
<feature type="region of interest" description="Disordered" evidence="9">
    <location>
        <begin position="1543"/>
        <end position="1585"/>
    </location>
</feature>
<dbReference type="OrthoDB" id="504170at2759"/>
<dbReference type="SMART" id="SM00220">
    <property type="entry name" value="S_TKc"/>
    <property type="match status" value="1"/>
</dbReference>
<feature type="compositionally biased region" description="Pro residues" evidence="9">
    <location>
        <begin position="260"/>
        <end position="271"/>
    </location>
</feature>
<dbReference type="InterPro" id="IPR008271">
    <property type="entry name" value="Ser/Thr_kinase_AS"/>
</dbReference>
<feature type="region of interest" description="Disordered" evidence="9">
    <location>
        <begin position="1441"/>
        <end position="1505"/>
    </location>
</feature>
<feature type="region of interest" description="Disordered" evidence="9">
    <location>
        <begin position="964"/>
        <end position="1071"/>
    </location>
</feature>
<sequence>IHHHRRLRHAHVLSLFELVATESSIYLVTELCAGGELFDYLVEQDQARLSLPETRRIFAQLVLGVAYLHGEGVVHRDLKLENVLLDENVNVKIADLGFGREFEKGRFMDTRVGTLGYMAPEVVAGQRYLGEEVDIWSLGVILYALLTGSLPFDDDDEGVMRQLILECKYQVPSWLDPDAASLVRSILVLDPLRRASLKDILSHRFFTRPSTSKAAASSSSLFPASPLPPSPKPPLLNSPGLGLSDSGNNHDDHTARGPTSSPPTPLLPSPNPFLSEVQRGKQRAMDLPVEEEDPGLATTIKTTSASASPPSSYGFGRPPSASRPSALPPHMASAATASSPTPRIRRHPSTASIDFGPSAPPAPSSAAAAATQLFLPPAMQRTSSAGAVSVSSLRTSMTAAGPTSAGAGAGAGPGSGGTGRRRRSVGSVRSLRMQELSEGEESASAAAAISPARGGLGHPTAGEEEEDLSSAVAQQRRPPVASSVASVDEDGDESLNGEGAEEEPIDYVSLLLTTSAAPPLLSTPEEQRLLQQLSLLGFDTGQVSHSVRTSACDSCSATWWMLRRKREAEVEREDQAAATVTQARASSFPLEGGGDGGGESGGEGKLSRTNSLRSIRRYTGSIRDPAAVLNDPPDDDDASSPPPPPPRLYRDEFLEILTEEQGPLSPLPMTVPLELVGSSSTSPSPPSDTPPLHTKERTLSRGTTTTAEPPAASARAPSPPHTPPRRPSVAPVTPAATLTSPTMVNAPATPSAKSQAHHGSGDDAEARLSFFLNAAEMPSSASASAILSYFPTVDPPSHHSSPTAKRTGLSQSLSHNSLTGVGVGEHAPSVSGGGGGGGEELVSEEGYRGDRARAGSVSLLARATTAIGQGLASLSQTGTAADDAEGEYTPRQSSSKLPVPQASRSAASTTATPSPNLGNKPLEPSPSRPVAVHASASAPMAMQGYAPVAAAAVSPSPRPAARLVVSSSPAASPARSTSLRTLPLPAATKLPPSSSAVNAGQQRQALGRSVSSASTNGGGSKKNKGGNLLTTFKHWFGQDPRKRKRVSMSPRLGAVGSDNSTPSGGGVSVGRSHSMYVASTPARASAPLAIAGGRPPVGSRKSSYNSAYAGAPASAGSAATMSRRSSVSSAHRGAPPFLFDHAATPMRNNGGQPRRRRLSDASRTSRNSLSERGDNSRPSSVRSYGGPGGGSATRRQQHRHSTGGASSSPSGSYITAKEMYRRPPTTTTVRRRHGSRGRPASEMAATSSRQQQHRRTASGTSSIHRSSSGSMIAGGVASDDDDYVDEEDVGGGEDPIMEEDEEEGERTESAEQTRDVARAKALRVLSGGDENGGGVKVEGPPSSLRPPLVSRSSSSSPALSSTNTSLRSSTAPSSSHYHATTFTAHKTTHLFGSPLQPHAATTTTSANALLPASSSLSRRATIPVHAAAAVLPRRDVFAPKETTSGDWVDEDDELAGYGGGLGQGNTNAAETAAASLDRSSSSRVQQSAAAASKSGPQVSPGLGPSYVDSPVAGKVWSTVSGGGGMASGASAARFESRYAGIAGAALSPPGSDPPMLGTTTGGLASAPRQSKWAQAAPDIVEEEEE</sequence>
<evidence type="ECO:0000256" key="9">
    <source>
        <dbReference type="SAM" id="MobiDB-lite"/>
    </source>
</evidence>
<comment type="caution">
    <text evidence="12">The sequence shown here is derived from an EMBL/GenBank/DDBJ whole genome shotgun (WGS) entry which is preliminary data.</text>
</comment>
<feature type="compositionally biased region" description="Polar residues" evidence="9">
    <location>
        <begin position="798"/>
        <end position="819"/>
    </location>
</feature>
<evidence type="ECO:0000256" key="2">
    <source>
        <dbReference type="ARBA" id="ARBA00022679"/>
    </source>
</evidence>
<feature type="binding site" evidence="7">
    <location>
        <begin position="81"/>
        <end position="82"/>
    </location>
    <ligand>
        <name>ATP</name>
        <dbReference type="ChEBI" id="CHEBI:30616"/>
    </ligand>
</feature>
<accession>A0A9P7B582</accession>
<feature type="compositionally biased region" description="Low complexity" evidence="9">
    <location>
        <begin position="964"/>
        <end position="996"/>
    </location>
</feature>
<keyword evidence="13" id="KW-1185">Reference proteome</keyword>
<evidence type="ECO:0000256" key="8">
    <source>
        <dbReference type="PIRSR" id="PIRSR630616-3"/>
    </source>
</evidence>
<dbReference type="GO" id="GO:0004674">
    <property type="term" value="F:protein serine/threonine kinase activity"/>
    <property type="evidence" value="ECO:0007669"/>
    <property type="project" value="UniProtKB-KW"/>
</dbReference>
<dbReference type="Pfam" id="PF00069">
    <property type="entry name" value="Pkinase"/>
    <property type="match status" value="1"/>
</dbReference>
<feature type="binding site" evidence="7">
    <location>
        <position position="95"/>
    </location>
    <ligand>
        <name>ATP</name>
        <dbReference type="ChEBI" id="CHEBI:30616"/>
    </ligand>
</feature>
<proteinExistence type="predicted"/>
<feature type="compositionally biased region" description="Low complexity" evidence="9">
    <location>
        <begin position="1202"/>
        <end position="1212"/>
    </location>
</feature>
<evidence type="ECO:0000256" key="4">
    <source>
        <dbReference type="ARBA" id="ARBA00022777"/>
    </source>
</evidence>
<protein>
    <recommendedName>
        <fullName evidence="11">Protein kinase domain-containing protein</fullName>
    </recommendedName>
</protein>
<feature type="compositionally biased region" description="Low complexity" evidence="9">
    <location>
        <begin position="1258"/>
        <end position="1277"/>
    </location>
</feature>
<feature type="region of interest" description="Disordered" evidence="9">
    <location>
        <begin position="217"/>
        <end position="284"/>
    </location>
</feature>
<evidence type="ECO:0000256" key="1">
    <source>
        <dbReference type="ARBA" id="ARBA00022527"/>
    </source>
</evidence>
<evidence type="ECO:0000256" key="6">
    <source>
        <dbReference type="PIRSR" id="PIRSR630616-1"/>
    </source>
</evidence>
<dbReference type="InterPro" id="IPR030616">
    <property type="entry name" value="Aur-like"/>
</dbReference>
<feature type="compositionally biased region" description="Acidic residues" evidence="9">
    <location>
        <begin position="1278"/>
        <end position="1305"/>
    </location>
</feature>
<gene>
    <name evidence="12" type="ORF">C6P46_005250</name>
</gene>
<keyword evidence="4" id="KW-0418">Kinase</keyword>
<feature type="compositionally biased region" description="Gly residues" evidence="9">
    <location>
        <begin position="591"/>
        <end position="604"/>
    </location>
</feature>
<feature type="compositionally biased region" description="Low complexity" evidence="9">
    <location>
        <begin position="442"/>
        <end position="452"/>
    </location>
</feature>
<feature type="compositionally biased region" description="Low complexity" evidence="9">
    <location>
        <begin position="900"/>
        <end position="915"/>
    </location>
</feature>
<feature type="compositionally biased region" description="Low complexity" evidence="9">
    <location>
        <begin position="1340"/>
        <end position="1380"/>
    </location>
</feature>
<feature type="compositionally biased region" description="Pro residues" evidence="9">
    <location>
        <begin position="225"/>
        <end position="236"/>
    </location>
</feature>
<evidence type="ECO:0000259" key="11">
    <source>
        <dbReference type="PROSITE" id="PS50011"/>
    </source>
</evidence>
<dbReference type="EMBL" id="PUHQ01000055">
    <property type="protein sequence ID" value="KAG0659320.1"/>
    <property type="molecule type" value="Genomic_DNA"/>
</dbReference>
<feature type="non-terminal residue" evidence="12">
    <location>
        <position position="1585"/>
    </location>
</feature>
<feature type="region of interest" description="Disordered" evidence="9">
    <location>
        <begin position="791"/>
        <end position="845"/>
    </location>
</feature>
<keyword evidence="2" id="KW-0808">Transferase</keyword>
<feature type="compositionally biased region" description="Acidic residues" evidence="9">
    <location>
        <begin position="487"/>
        <end position="502"/>
    </location>
</feature>
<feature type="active site" description="Proton acceptor" evidence="6">
    <location>
        <position position="77"/>
    </location>
</feature>
<feature type="chain" id="PRO_5040326409" description="Protein kinase domain-containing protein" evidence="10">
    <location>
        <begin position="22"/>
        <end position="1585"/>
    </location>
</feature>
<dbReference type="SUPFAM" id="SSF56112">
    <property type="entry name" value="Protein kinase-like (PK-like)"/>
    <property type="match status" value="1"/>
</dbReference>
<dbReference type="FunFam" id="1.10.510.10:FF:000571">
    <property type="entry name" value="Maternal embryonic leucine zipper kinase"/>
    <property type="match status" value="1"/>
</dbReference>
<evidence type="ECO:0000313" key="12">
    <source>
        <dbReference type="EMBL" id="KAG0659320.1"/>
    </source>
</evidence>
<feature type="cross-link" description="Glycyl lysine isopeptide (Lys-Gly) (interchain with G-Cter in SUMO2)" evidence="8">
    <location>
        <position position="79"/>
    </location>
</feature>
<feature type="region of interest" description="Disordered" evidence="9">
    <location>
        <begin position="300"/>
        <end position="368"/>
    </location>
</feature>
<feature type="compositionally biased region" description="Low complexity" evidence="9">
    <location>
        <begin position="302"/>
        <end position="342"/>
    </location>
</feature>
<evidence type="ECO:0000256" key="5">
    <source>
        <dbReference type="ARBA" id="ARBA00022840"/>
    </source>
</evidence>
<feature type="region of interest" description="Disordered" evidence="9">
    <location>
        <begin position="397"/>
        <end position="502"/>
    </location>
</feature>
<dbReference type="PANTHER" id="PTHR24350">
    <property type="entry name" value="SERINE/THREONINE-PROTEIN KINASE IAL-RELATED"/>
    <property type="match status" value="1"/>
</dbReference>
<keyword evidence="1" id="KW-0723">Serine/threonine-protein kinase</keyword>